<keyword evidence="4 7" id="KW-0812">Transmembrane</keyword>
<comment type="similarity">
    <text evidence="2 7">Belongs to the cytochrome c oxidase subunit 3 family.</text>
</comment>
<evidence type="ECO:0000256" key="7">
    <source>
        <dbReference type="RuleBase" id="RU003376"/>
    </source>
</evidence>
<evidence type="ECO:0000256" key="3">
    <source>
        <dbReference type="ARBA" id="ARBA00022475"/>
    </source>
</evidence>
<evidence type="ECO:0000256" key="4">
    <source>
        <dbReference type="ARBA" id="ARBA00022692"/>
    </source>
</evidence>
<dbReference type="InterPro" id="IPR024791">
    <property type="entry name" value="Cyt_c/ubiquinol_Oxase_su3"/>
</dbReference>
<protein>
    <submittedName>
        <fullName evidence="10">Cytochrome C oxidase subunit III</fullName>
    </submittedName>
</protein>
<evidence type="ECO:0000313" key="11">
    <source>
        <dbReference type="Proteomes" id="UP001168552"/>
    </source>
</evidence>
<keyword evidence="3" id="KW-1003">Cell membrane</keyword>
<dbReference type="RefSeq" id="WP_320004152.1">
    <property type="nucleotide sequence ID" value="NZ_JAUHJS010000004.1"/>
</dbReference>
<evidence type="ECO:0000256" key="2">
    <source>
        <dbReference type="ARBA" id="ARBA00010581"/>
    </source>
</evidence>
<dbReference type="Proteomes" id="UP001168552">
    <property type="component" value="Unassembled WGS sequence"/>
</dbReference>
<feature type="transmembrane region" description="Helical" evidence="8">
    <location>
        <begin position="184"/>
        <end position="206"/>
    </location>
</feature>
<evidence type="ECO:0000256" key="6">
    <source>
        <dbReference type="ARBA" id="ARBA00023136"/>
    </source>
</evidence>
<evidence type="ECO:0000256" key="1">
    <source>
        <dbReference type="ARBA" id="ARBA00004651"/>
    </source>
</evidence>
<feature type="transmembrane region" description="Helical" evidence="8">
    <location>
        <begin position="26"/>
        <end position="50"/>
    </location>
</feature>
<comment type="caution">
    <text evidence="10">The sequence shown here is derived from an EMBL/GenBank/DDBJ whole genome shotgun (WGS) entry which is preliminary data.</text>
</comment>
<evidence type="ECO:0000256" key="5">
    <source>
        <dbReference type="ARBA" id="ARBA00022989"/>
    </source>
</evidence>
<evidence type="ECO:0000259" key="9">
    <source>
        <dbReference type="PROSITE" id="PS50253"/>
    </source>
</evidence>
<sequence length="207" mass="23945">MNPATKQKGTPLSTWQRIERAHPHRVILTLFMVGSFLIFLFLMLALYFSYDPRGNYSLFLPKSFLASTALLMSSGFVFDRSLRWLKQERFDKLLYTLLYTALLAVLFVILQVAGWSQLHGSGIFLNGKASGAYLYLITGLHLIHLAMAIAWLGHTLFTVWPAAKDPVKQLIISTNPYQEIKLRMLISFWHFLSIVWVLLYLFFLYLF</sequence>
<organism evidence="10 11">
    <name type="scientific">Shiella aurantiaca</name>
    <dbReference type="NCBI Taxonomy" id="3058365"/>
    <lineage>
        <taxon>Bacteria</taxon>
        <taxon>Pseudomonadati</taxon>
        <taxon>Bacteroidota</taxon>
        <taxon>Cytophagia</taxon>
        <taxon>Cytophagales</taxon>
        <taxon>Shiellaceae</taxon>
        <taxon>Shiella</taxon>
    </lineage>
</organism>
<accession>A0ABT8F583</accession>
<feature type="transmembrane region" description="Helical" evidence="8">
    <location>
        <begin position="133"/>
        <end position="163"/>
    </location>
</feature>
<dbReference type="SUPFAM" id="SSF81452">
    <property type="entry name" value="Cytochrome c oxidase subunit III-like"/>
    <property type="match status" value="1"/>
</dbReference>
<dbReference type="InterPro" id="IPR035973">
    <property type="entry name" value="Cyt_c_oxidase_su3-like_sf"/>
</dbReference>
<evidence type="ECO:0000313" key="10">
    <source>
        <dbReference type="EMBL" id="MDN4165622.1"/>
    </source>
</evidence>
<keyword evidence="6 8" id="KW-0472">Membrane</keyword>
<evidence type="ECO:0000256" key="8">
    <source>
        <dbReference type="SAM" id="Phobius"/>
    </source>
</evidence>
<dbReference type="PANTHER" id="PTHR11403">
    <property type="entry name" value="CYTOCHROME C OXIDASE SUBUNIT III"/>
    <property type="match status" value="1"/>
</dbReference>
<keyword evidence="5 8" id="KW-1133">Transmembrane helix</keyword>
<dbReference type="PANTHER" id="PTHR11403:SF2">
    <property type="entry name" value="CYTOCHROME BO(3) UBIQUINOL OXIDASE SUBUNIT 3"/>
    <property type="match status" value="1"/>
</dbReference>
<dbReference type="EMBL" id="JAUHJS010000004">
    <property type="protein sequence ID" value="MDN4165622.1"/>
    <property type="molecule type" value="Genomic_DNA"/>
</dbReference>
<keyword evidence="11" id="KW-1185">Reference proteome</keyword>
<gene>
    <name evidence="10" type="ORF">QWY31_08920</name>
</gene>
<reference evidence="10" key="1">
    <citation type="submission" date="2023-06" db="EMBL/GenBank/DDBJ databases">
        <title>Cytophagales bacterium Strain LB-30, isolated from soil.</title>
        <authorList>
            <person name="Liu B."/>
        </authorList>
    </citation>
    <scope>NUCLEOTIDE SEQUENCE</scope>
    <source>
        <strain evidence="10">LB-30</strain>
    </source>
</reference>
<dbReference type="PROSITE" id="PS50253">
    <property type="entry name" value="COX3"/>
    <property type="match status" value="1"/>
</dbReference>
<dbReference type="Gene3D" id="1.20.120.80">
    <property type="entry name" value="Cytochrome c oxidase, subunit III, four-helix bundle"/>
    <property type="match status" value="1"/>
</dbReference>
<comment type="subcellular location">
    <subcellularLocation>
        <location evidence="1 7">Cell membrane</location>
        <topology evidence="1 7">Multi-pass membrane protein</topology>
    </subcellularLocation>
</comment>
<dbReference type="InterPro" id="IPR000298">
    <property type="entry name" value="Cyt_c_oxidase-like_su3"/>
</dbReference>
<proteinExistence type="inferred from homology"/>
<feature type="domain" description="Heme-copper oxidase subunit III family profile" evidence="9">
    <location>
        <begin position="1"/>
        <end position="207"/>
    </location>
</feature>
<feature type="transmembrane region" description="Helical" evidence="8">
    <location>
        <begin position="56"/>
        <end position="78"/>
    </location>
</feature>
<dbReference type="InterPro" id="IPR013833">
    <property type="entry name" value="Cyt_c_oxidase_su3_a-hlx"/>
</dbReference>
<feature type="transmembrane region" description="Helical" evidence="8">
    <location>
        <begin position="93"/>
        <end position="113"/>
    </location>
</feature>
<name>A0ABT8F583_9BACT</name>